<feature type="transmembrane region" description="Helical" evidence="6">
    <location>
        <begin position="202"/>
        <end position="225"/>
    </location>
</feature>
<dbReference type="AlphaFoldDB" id="A0AB73T947"/>
<feature type="transmembrane region" description="Helical" evidence="6">
    <location>
        <begin position="307"/>
        <end position="328"/>
    </location>
</feature>
<keyword evidence="2" id="KW-1003">Cell membrane</keyword>
<dbReference type="InterPro" id="IPR025405">
    <property type="entry name" value="DUF4131"/>
</dbReference>
<feature type="transmembrane region" description="Helical" evidence="6">
    <location>
        <begin position="460"/>
        <end position="479"/>
    </location>
</feature>
<evidence type="ECO:0000313" key="10">
    <source>
        <dbReference type="Proteomes" id="UP000245412"/>
    </source>
</evidence>
<evidence type="ECO:0000256" key="2">
    <source>
        <dbReference type="ARBA" id="ARBA00022475"/>
    </source>
</evidence>
<keyword evidence="10" id="KW-1185">Reference proteome</keyword>
<feature type="transmembrane region" description="Helical" evidence="6">
    <location>
        <begin position="334"/>
        <end position="357"/>
    </location>
</feature>
<dbReference type="NCBIfam" id="TIGR00360">
    <property type="entry name" value="ComEC_N-term"/>
    <property type="match status" value="1"/>
</dbReference>
<keyword evidence="3 6" id="KW-0812">Transmembrane</keyword>
<sequence>MRKRPMCLACLLLLLGMLLFSSGASDKDADRKISGNDSVSVEGQVYKREEKANSLQIYLKNISIIQPGQTGSQNTSQPENAENYGAMLEKSNLLIRLDKNQNKIKIGTYVRAAGILKEPEKATNPGQFDFARYYAAKGIYYILDDARTLAVSGSYDLILETLCSLRETLAKKFDEIGGEDAGFLQAMLLGEKSNLEEEMKDLYQLGGISHILAISGLHISLLGMALYKWLRKHGTGFLCAGLISGLLMAAYCVMTGFGVSAKRALLMYLVYLGAQIFGRTYDLLSGLAFSAVVILTGSPELLGDVSFLLSFLAILGLGTLQPLIASIFHVNNKIILGILSGAAIQIITVPVSLWFFYETSLFGLVLNLIVLPLLPLVLAFGAAGAAVGFISIKAGIICFAPCHYLLKLYELLCRLAASLPGSRIVLGQPEIWQLFVYYGLIAGLFLGARIYGRFTDSSRVPGCLGGAAFLAALGTVLVLDTSSGLRITFLDVGQGDGICIQSDTGKVYFIDGGSSSEKSVGKYRIIPFLKYYGISYLDGLILTHGDEDHINGARELIEGKEGIGIGCLILPDVSTDDEIYRELESLAKERRIPVQYLNSGMSIQEKDGLSLVCLHPAAGYKASSRNGESSVIMLSYGSFRALFTGDLEEAEERMLLRQQAFSRVDVLKAAHHGSKNSTTDEFLQVTRPEAAVISCGEGNRYGHPHKELLLRLGEAGCRSYLTKDLGAVQVVTDGDRYTLSCGARPSGRM</sequence>
<comment type="subcellular location">
    <subcellularLocation>
        <location evidence="1">Cell membrane</location>
        <topology evidence="1">Multi-pass membrane protein</topology>
    </subcellularLocation>
</comment>
<dbReference type="EMBL" id="QGGY01000001">
    <property type="protein sequence ID" value="PWJ78711.1"/>
    <property type="molecule type" value="Genomic_DNA"/>
</dbReference>
<dbReference type="InterPro" id="IPR052159">
    <property type="entry name" value="Competence_DNA_uptake"/>
</dbReference>
<proteinExistence type="predicted"/>
<dbReference type="InterPro" id="IPR001279">
    <property type="entry name" value="Metallo-B-lactamas"/>
</dbReference>
<dbReference type="PANTHER" id="PTHR30619:SF7">
    <property type="entry name" value="BETA-LACTAMASE DOMAIN PROTEIN"/>
    <property type="match status" value="1"/>
</dbReference>
<evidence type="ECO:0000259" key="8">
    <source>
        <dbReference type="SMART" id="SM00849"/>
    </source>
</evidence>
<evidence type="ECO:0000256" key="1">
    <source>
        <dbReference type="ARBA" id="ARBA00004651"/>
    </source>
</evidence>
<feature type="chain" id="PRO_5044493911" evidence="7">
    <location>
        <begin position="27"/>
        <end position="749"/>
    </location>
</feature>
<dbReference type="Pfam" id="PF00753">
    <property type="entry name" value="Lactamase_B"/>
    <property type="match status" value="1"/>
</dbReference>
<dbReference type="GO" id="GO:0005886">
    <property type="term" value="C:plasma membrane"/>
    <property type="evidence" value="ECO:0007669"/>
    <property type="project" value="UniProtKB-SubCell"/>
</dbReference>
<keyword evidence="4 6" id="KW-1133">Transmembrane helix</keyword>
<evidence type="ECO:0000313" key="9">
    <source>
        <dbReference type="EMBL" id="PWJ78711.1"/>
    </source>
</evidence>
<dbReference type="Pfam" id="PF03772">
    <property type="entry name" value="Competence"/>
    <property type="match status" value="1"/>
</dbReference>
<evidence type="ECO:0000256" key="7">
    <source>
        <dbReference type="SAM" id="SignalP"/>
    </source>
</evidence>
<evidence type="ECO:0000256" key="3">
    <source>
        <dbReference type="ARBA" id="ARBA00022692"/>
    </source>
</evidence>
<dbReference type="InterPro" id="IPR036866">
    <property type="entry name" value="RibonucZ/Hydroxyglut_hydro"/>
</dbReference>
<dbReference type="Proteomes" id="UP000245412">
    <property type="component" value="Unassembled WGS sequence"/>
</dbReference>
<dbReference type="Pfam" id="PF13567">
    <property type="entry name" value="DUF4131"/>
    <property type="match status" value="1"/>
</dbReference>
<dbReference type="InterPro" id="IPR004477">
    <property type="entry name" value="ComEC_N"/>
</dbReference>
<dbReference type="RefSeq" id="WP_109624163.1">
    <property type="nucleotide sequence ID" value="NZ_JANKBI010000001.1"/>
</dbReference>
<feature type="domain" description="Metallo-beta-lactamase" evidence="8">
    <location>
        <begin position="465"/>
        <end position="697"/>
    </location>
</feature>
<accession>A0AB73T947</accession>
<dbReference type="CDD" id="cd07731">
    <property type="entry name" value="ComA-like_MBL-fold"/>
    <property type="match status" value="1"/>
</dbReference>
<dbReference type="SUPFAM" id="SSF56281">
    <property type="entry name" value="Metallo-hydrolase/oxidoreductase"/>
    <property type="match status" value="1"/>
</dbReference>
<reference evidence="9 10" key="1">
    <citation type="submission" date="2018-05" db="EMBL/GenBank/DDBJ databases">
        <authorList>
            <person name="Goeker M."/>
            <person name="Huntemann M."/>
            <person name="Clum A."/>
            <person name="Pillay M."/>
            <person name="Palaniappan K."/>
            <person name="Varghese N."/>
            <person name="Mikhailova N."/>
            <person name="Stamatis D."/>
            <person name="Reddy T."/>
            <person name="Daum C."/>
            <person name="Shapiro N."/>
            <person name="Ivanova N."/>
            <person name="Kyrpides N."/>
            <person name="Woyke T."/>
        </authorList>
    </citation>
    <scope>NUCLEOTIDE SEQUENCE [LARGE SCALE GENOMIC DNA]</scope>
    <source>
        <strain evidence="9 10">DSM 26524</strain>
    </source>
</reference>
<feature type="signal peptide" evidence="7">
    <location>
        <begin position="1"/>
        <end position="26"/>
    </location>
</feature>
<dbReference type="NCBIfam" id="TIGR00361">
    <property type="entry name" value="ComEC_Rec2"/>
    <property type="match status" value="1"/>
</dbReference>
<dbReference type="Gene3D" id="3.60.15.10">
    <property type="entry name" value="Ribonuclease Z/Hydroxyacylglutathione hydrolase-like"/>
    <property type="match status" value="1"/>
</dbReference>
<organism evidence="9 10">
    <name type="scientific">Murimonas intestini</name>
    <dbReference type="NCBI Taxonomy" id="1337051"/>
    <lineage>
        <taxon>Bacteria</taxon>
        <taxon>Bacillati</taxon>
        <taxon>Bacillota</taxon>
        <taxon>Clostridia</taxon>
        <taxon>Lachnospirales</taxon>
        <taxon>Lachnospiraceae</taxon>
        <taxon>Murimonas</taxon>
    </lineage>
</organism>
<feature type="transmembrane region" description="Helical" evidence="6">
    <location>
        <begin position="364"/>
        <end position="390"/>
    </location>
</feature>
<comment type="caution">
    <text evidence="9">The sequence shown here is derived from an EMBL/GenBank/DDBJ whole genome shotgun (WGS) entry which is preliminary data.</text>
</comment>
<dbReference type="SMART" id="SM00849">
    <property type="entry name" value="Lactamase_B"/>
    <property type="match status" value="1"/>
</dbReference>
<protein>
    <submittedName>
        <fullName evidence="9">Competence protein ComEC</fullName>
    </submittedName>
</protein>
<keyword evidence="7" id="KW-0732">Signal</keyword>
<dbReference type="InterPro" id="IPR004797">
    <property type="entry name" value="Competence_ComEC/Rec2"/>
</dbReference>
<dbReference type="PANTHER" id="PTHR30619">
    <property type="entry name" value="DNA INTERNALIZATION/COMPETENCE PROTEIN COMEC/REC2"/>
    <property type="match status" value="1"/>
</dbReference>
<dbReference type="GO" id="GO:0030420">
    <property type="term" value="P:establishment of competence for transformation"/>
    <property type="evidence" value="ECO:0007669"/>
    <property type="project" value="InterPro"/>
</dbReference>
<feature type="transmembrane region" description="Helical" evidence="6">
    <location>
        <begin position="431"/>
        <end position="448"/>
    </location>
</feature>
<evidence type="ECO:0000256" key="5">
    <source>
        <dbReference type="ARBA" id="ARBA00023136"/>
    </source>
</evidence>
<feature type="transmembrane region" description="Helical" evidence="6">
    <location>
        <begin position="237"/>
        <end position="259"/>
    </location>
</feature>
<evidence type="ECO:0000256" key="4">
    <source>
        <dbReference type="ARBA" id="ARBA00022989"/>
    </source>
</evidence>
<keyword evidence="5 6" id="KW-0472">Membrane</keyword>
<evidence type="ECO:0000256" key="6">
    <source>
        <dbReference type="SAM" id="Phobius"/>
    </source>
</evidence>
<gene>
    <name evidence="9" type="ORF">C7383_10179</name>
</gene>
<name>A0AB73T947_9FIRM</name>
<dbReference type="InterPro" id="IPR035681">
    <property type="entry name" value="ComA-like_MBL"/>
</dbReference>